<evidence type="ECO:0000313" key="2">
    <source>
        <dbReference type="Proteomes" id="UP000030689"/>
    </source>
</evidence>
<accession>V4MS24</accession>
<sequence>MTKQIDKALNKSQKGLNEDYVMDYISFYGLKSPFSNDDMPRFMKFCYAPERYCVCKQCNELARSGLGKMNIDMKLHLAKPEAADLMLMRHIYGKARHNLIRKPRPFPSVFLLITGDPEFKKSMIYLKGKNIRIMLAQPETSTIASEGFSAAWRVPDLLSGKGPYYEE</sequence>
<organism evidence="1 2">
    <name type="scientific">Eutrema salsugineum</name>
    <name type="common">Saltwater cress</name>
    <name type="synonym">Sisymbrium salsugineum</name>
    <dbReference type="NCBI Taxonomy" id="72664"/>
    <lineage>
        <taxon>Eukaryota</taxon>
        <taxon>Viridiplantae</taxon>
        <taxon>Streptophyta</taxon>
        <taxon>Embryophyta</taxon>
        <taxon>Tracheophyta</taxon>
        <taxon>Spermatophyta</taxon>
        <taxon>Magnoliopsida</taxon>
        <taxon>eudicotyledons</taxon>
        <taxon>Gunneridae</taxon>
        <taxon>Pentapetalae</taxon>
        <taxon>rosids</taxon>
        <taxon>malvids</taxon>
        <taxon>Brassicales</taxon>
        <taxon>Brassicaceae</taxon>
        <taxon>Eutremeae</taxon>
        <taxon>Eutrema</taxon>
    </lineage>
</organism>
<gene>
    <name evidence="1" type="ORF">EUTSA_v10026422mg</name>
</gene>
<proteinExistence type="predicted"/>
<protein>
    <recommendedName>
        <fullName evidence="3">NYN domain-containing protein</fullName>
    </recommendedName>
</protein>
<reference evidence="1 2" key="1">
    <citation type="journal article" date="2013" name="Front. Plant Sci.">
        <title>The Reference Genome of the Halophytic Plant Eutrema salsugineum.</title>
        <authorList>
            <person name="Yang R."/>
            <person name="Jarvis D.E."/>
            <person name="Chen H."/>
            <person name="Beilstein M.A."/>
            <person name="Grimwood J."/>
            <person name="Jenkins J."/>
            <person name="Shu S."/>
            <person name="Prochnik S."/>
            <person name="Xin M."/>
            <person name="Ma C."/>
            <person name="Schmutz J."/>
            <person name="Wing R.A."/>
            <person name="Mitchell-Olds T."/>
            <person name="Schumaker K.S."/>
            <person name="Wang X."/>
        </authorList>
    </citation>
    <scope>NUCLEOTIDE SEQUENCE [LARGE SCALE GENOMIC DNA]</scope>
</reference>
<dbReference type="KEGG" id="eus:EUTSA_v10026422mg"/>
<keyword evidence="2" id="KW-1185">Reference proteome</keyword>
<evidence type="ECO:0008006" key="3">
    <source>
        <dbReference type="Google" id="ProtNLM"/>
    </source>
</evidence>
<name>V4MS24_EUTSA</name>
<dbReference type="AlphaFoldDB" id="V4MS24"/>
<dbReference type="Proteomes" id="UP000030689">
    <property type="component" value="Unassembled WGS sequence"/>
</dbReference>
<evidence type="ECO:0000313" key="1">
    <source>
        <dbReference type="EMBL" id="ESQ56048.1"/>
    </source>
</evidence>
<dbReference type="EMBL" id="KI517384">
    <property type="protein sequence ID" value="ESQ56048.1"/>
    <property type="molecule type" value="Genomic_DNA"/>
</dbReference>
<dbReference type="Gramene" id="ESQ56048">
    <property type="protein sequence ID" value="ESQ56048"/>
    <property type="gene ID" value="EUTSA_v10026422mg"/>
</dbReference>